<feature type="domain" description="PAC" evidence="9">
    <location>
        <begin position="450"/>
        <end position="505"/>
    </location>
</feature>
<evidence type="ECO:0000256" key="6">
    <source>
        <dbReference type="SAM" id="Coils"/>
    </source>
</evidence>
<dbReference type="Pfam" id="PF02518">
    <property type="entry name" value="HATPase_c"/>
    <property type="match status" value="1"/>
</dbReference>
<comment type="catalytic activity">
    <reaction evidence="1">
        <text>ATP + protein L-histidine = ADP + protein N-phospho-L-histidine.</text>
        <dbReference type="EC" id="2.7.13.3"/>
    </reaction>
</comment>
<dbReference type="GO" id="GO:0006355">
    <property type="term" value="P:regulation of DNA-templated transcription"/>
    <property type="evidence" value="ECO:0007669"/>
    <property type="project" value="InterPro"/>
</dbReference>
<dbReference type="SUPFAM" id="SSF55785">
    <property type="entry name" value="PYP-like sensor domain (PAS domain)"/>
    <property type="match status" value="3"/>
</dbReference>
<dbReference type="AlphaFoldDB" id="A0A098LKS4"/>
<organism evidence="10 11">
    <name type="scientific">Sporocytophaga myxococcoides</name>
    <dbReference type="NCBI Taxonomy" id="153721"/>
    <lineage>
        <taxon>Bacteria</taxon>
        <taxon>Pseudomonadati</taxon>
        <taxon>Bacteroidota</taxon>
        <taxon>Cytophagia</taxon>
        <taxon>Cytophagales</taxon>
        <taxon>Cytophagaceae</taxon>
        <taxon>Sporocytophaga</taxon>
    </lineage>
</organism>
<dbReference type="eggNOG" id="COG2202">
    <property type="taxonomic scope" value="Bacteria"/>
</dbReference>
<dbReference type="InterPro" id="IPR000014">
    <property type="entry name" value="PAS"/>
</dbReference>
<evidence type="ECO:0000259" key="7">
    <source>
        <dbReference type="PROSITE" id="PS50109"/>
    </source>
</evidence>
<dbReference type="RefSeq" id="WP_052430384.1">
    <property type="nucleotide sequence ID" value="NZ_BBLT01000010.1"/>
</dbReference>
<evidence type="ECO:0000259" key="8">
    <source>
        <dbReference type="PROSITE" id="PS50112"/>
    </source>
</evidence>
<protein>
    <recommendedName>
        <fullName evidence="2">histidine kinase</fullName>
        <ecNumber evidence="2">2.7.13.3</ecNumber>
    </recommendedName>
</protein>
<dbReference type="PRINTS" id="PR00344">
    <property type="entry name" value="BCTRLSENSOR"/>
</dbReference>
<dbReference type="NCBIfam" id="TIGR00229">
    <property type="entry name" value="sensory_box"/>
    <property type="match status" value="3"/>
</dbReference>
<evidence type="ECO:0000256" key="4">
    <source>
        <dbReference type="ARBA" id="ARBA00022679"/>
    </source>
</evidence>
<feature type="domain" description="PAC" evidence="9">
    <location>
        <begin position="325"/>
        <end position="378"/>
    </location>
</feature>
<dbReference type="InterPro" id="IPR003661">
    <property type="entry name" value="HisK_dim/P_dom"/>
</dbReference>
<dbReference type="EC" id="2.7.13.3" evidence="2"/>
<dbReference type="Gene3D" id="3.30.565.10">
    <property type="entry name" value="Histidine kinase-like ATPase, C-terminal domain"/>
    <property type="match status" value="1"/>
</dbReference>
<evidence type="ECO:0000256" key="1">
    <source>
        <dbReference type="ARBA" id="ARBA00000085"/>
    </source>
</evidence>
<dbReference type="InterPro" id="IPR036890">
    <property type="entry name" value="HATPase_C_sf"/>
</dbReference>
<dbReference type="PANTHER" id="PTHR43304">
    <property type="entry name" value="PHYTOCHROME-LIKE PROTEIN CPH1"/>
    <property type="match status" value="1"/>
</dbReference>
<dbReference type="PROSITE" id="PS50112">
    <property type="entry name" value="PAS"/>
    <property type="match status" value="2"/>
</dbReference>
<dbReference type="InterPro" id="IPR036097">
    <property type="entry name" value="HisK_dim/P_sf"/>
</dbReference>
<dbReference type="InterPro" id="IPR004358">
    <property type="entry name" value="Sig_transdc_His_kin-like_C"/>
</dbReference>
<keyword evidence="5" id="KW-0418">Kinase</keyword>
<keyword evidence="6" id="KW-0175">Coiled coil</keyword>
<proteinExistence type="predicted"/>
<evidence type="ECO:0000259" key="9">
    <source>
        <dbReference type="PROSITE" id="PS50113"/>
    </source>
</evidence>
<keyword evidence="4" id="KW-0808">Transferase</keyword>
<feature type="domain" description="PAS" evidence="8">
    <location>
        <begin position="246"/>
        <end position="306"/>
    </location>
</feature>
<dbReference type="InterPro" id="IPR013767">
    <property type="entry name" value="PAS_fold"/>
</dbReference>
<dbReference type="eggNOG" id="COG4251">
    <property type="taxonomic scope" value="Bacteria"/>
</dbReference>
<evidence type="ECO:0000256" key="3">
    <source>
        <dbReference type="ARBA" id="ARBA00022553"/>
    </source>
</evidence>
<dbReference type="PROSITE" id="PS50109">
    <property type="entry name" value="HIS_KIN"/>
    <property type="match status" value="1"/>
</dbReference>
<dbReference type="SUPFAM" id="SSF55874">
    <property type="entry name" value="ATPase domain of HSP90 chaperone/DNA topoisomerase II/histidine kinase"/>
    <property type="match status" value="1"/>
</dbReference>
<dbReference type="SUPFAM" id="SSF47384">
    <property type="entry name" value="Homodimeric domain of signal transducing histidine kinase"/>
    <property type="match status" value="1"/>
</dbReference>
<keyword evidence="11" id="KW-1185">Reference proteome</keyword>
<dbReference type="STRING" id="153721.MYP_4182"/>
<comment type="caution">
    <text evidence="10">The sequence shown here is derived from an EMBL/GenBank/DDBJ whole genome shotgun (WGS) entry which is preliminary data.</text>
</comment>
<dbReference type="InterPro" id="IPR003594">
    <property type="entry name" value="HATPase_dom"/>
</dbReference>
<evidence type="ECO:0000313" key="10">
    <source>
        <dbReference type="EMBL" id="GAL86952.1"/>
    </source>
</evidence>
<gene>
    <name evidence="10" type="ORF">MYP_4182</name>
</gene>
<reference evidence="10 11" key="1">
    <citation type="submission" date="2014-09" db="EMBL/GenBank/DDBJ databases">
        <title>Sporocytophaga myxococcoides PG-01 genome sequencing.</title>
        <authorList>
            <person name="Liu L."/>
            <person name="Gao P.J."/>
            <person name="Chen G.J."/>
            <person name="Wang L.S."/>
        </authorList>
    </citation>
    <scope>NUCLEOTIDE SEQUENCE [LARGE SCALE GENOMIC DNA]</scope>
    <source>
        <strain evidence="10 11">PG-01</strain>
    </source>
</reference>
<dbReference type="Gene3D" id="3.30.450.20">
    <property type="entry name" value="PAS domain"/>
    <property type="match status" value="3"/>
</dbReference>
<feature type="coiled-coil region" evidence="6">
    <location>
        <begin position="489"/>
        <end position="534"/>
    </location>
</feature>
<dbReference type="InterPro" id="IPR035965">
    <property type="entry name" value="PAS-like_dom_sf"/>
</dbReference>
<evidence type="ECO:0000256" key="5">
    <source>
        <dbReference type="ARBA" id="ARBA00022777"/>
    </source>
</evidence>
<dbReference type="OrthoDB" id="9811889at2"/>
<dbReference type="InterPro" id="IPR000700">
    <property type="entry name" value="PAS-assoc_C"/>
</dbReference>
<dbReference type="SMART" id="SM00387">
    <property type="entry name" value="HATPase_c"/>
    <property type="match status" value="1"/>
</dbReference>
<keyword evidence="3" id="KW-0597">Phosphoprotein</keyword>
<dbReference type="GO" id="GO:0000155">
    <property type="term" value="F:phosphorelay sensor kinase activity"/>
    <property type="evidence" value="ECO:0007669"/>
    <property type="project" value="InterPro"/>
</dbReference>
<dbReference type="Pfam" id="PF00989">
    <property type="entry name" value="PAS"/>
    <property type="match status" value="1"/>
</dbReference>
<dbReference type="Gene3D" id="1.10.287.130">
    <property type="match status" value="1"/>
</dbReference>
<dbReference type="Proteomes" id="UP000030185">
    <property type="component" value="Unassembled WGS sequence"/>
</dbReference>
<dbReference type="InterPro" id="IPR052162">
    <property type="entry name" value="Sensor_kinase/Photoreceptor"/>
</dbReference>
<dbReference type="Pfam" id="PF08447">
    <property type="entry name" value="PAS_3"/>
    <property type="match status" value="1"/>
</dbReference>
<dbReference type="CDD" id="cd00082">
    <property type="entry name" value="HisKA"/>
    <property type="match status" value="1"/>
</dbReference>
<dbReference type="InterPro" id="IPR001610">
    <property type="entry name" value="PAC"/>
</dbReference>
<dbReference type="PROSITE" id="PS50113">
    <property type="entry name" value="PAC"/>
    <property type="match status" value="2"/>
</dbReference>
<dbReference type="SMART" id="SM00091">
    <property type="entry name" value="PAS"/>
    <property type="match status" value="2"/>
</dbReference>
<dbReference type="InterPro" id="IPR005467">
    <property type="entry name" value="His_kinase_dom"/>
</dbReference>
<dbReference type="CDD" id="cd00130">
    <property type="entry name" value="PAS"/>
    <property type="match status" value="2"/>
</dbReference>
<feature type="domain" description="Histidine kinase" evidence="7">
    <location>
        <begin position="555"/>
        <end position="769"/>
    </location>
</feature>
<name>A0A098LKS4_9BACT</name>
<dbReference type="InterPro" id="IPR013655">
    <property type="entry name" value="PAS_fold_3"/>
</dbReference>
<sequence>MKEELVQPITFSYFLNFIKSQFLEKGNNEIKDYFLNKSYDQKRLLTQLILLFKAIKCQGDDLLIKNIIDLLIRSGQTVCETEEFVHRYKKLLIKFICQYTSDSEVISTLLIYLQDAFYLIENEIFQRKFPQQNKSEEDNDACLSINKDGKITHWNKQAERLFGYKEQEVIGNSLILLIPERMQKELVENVIASKSKKIKKKDIKDEIKVLNGIFPIKDLSGNHIASGILHNDDVTLQKAEDKLKETRELINQIADSTPNVLYVFDTRYKKIVYVNKAITEVLGYTPEEVRHMSPLQIKSLIHSKNRINTENWIDLFSEQAKDQILESECRFLNKNGDWRWMNKRETVFRRDEEGLPILILGIVQDITEQKKAQEKVRKSKSLLLEAQELACLGNWEWDLVTNEITFSDELYKMLGFDPMQISISFNDVKNKVALDDWTIFDEYAKNLLKTGIPVTFEQKVMKNGQDRYIYIKAKPVFNEKREVLRIHGIAQDITDRKKAEEEIQKANDDLKKAQEELIDNNNLLEARVRERTEELIKKNEALEKINTDLDNFVYTASHDLKAPISNIEGLIASLDLQIDAENDDIKFIIGLMKVSILRFKETIKDLTEISKIQKNFNEDETIVEFEDFLEDIKFTLLEMIVGSEAIIDADFSQCRRISFSRKNFKSILFNLISNAIKYQSSERKPEIFIKSWIEGNYAVISIKDNGLGFEEKDKGKIFGMFKRLHDHVDGSGVGLYIVKRIIENAGGKIEAFSEKGKGTEFKIYFPYKVI</sequence>
<dbReference type="PANTHER" id="PTHR43304:SF1">
    <property type="entry name" value="PAC DOMAIN-CONTAINING PROTEIN"/>
    <property type="match status" value="1"/>
</dbReference>
<dbReference type="CDD" id="cd00075">
    <property type="entry name" value="HATPase"/>
    <property type="match status" value="1"/>
</dbReference>
<dbReference type="SMART" id="SM00086">
    <property type="entry name" value="PAC"/>
    <property type="match status" value="2"/>
</dbReference>
<dbReference type="EMBL" id="BBLT01000010">
    <property type="protein sequence ID" value="GAL86952.1"/>
    <property type="molecule type" value="Genomic_DNA"/>
</dbReference>
<feature type="domain" description="PAS" evidence="8">
    <location>
        <begin position="143"/>
        <end position="201"/>
    </location>
</feature>
<dbReference type="Gene3D" id="2.10.70.100">
    <property type="match status" value="1"/>
</dbReference>
<accession>A0A098LKS4</accession>
<evidence type="ECO:0000256" key="2">
    <source>
        <dbReference type="ARBA" id="ARBA00012438"/>
    </source>
</evidence>
<evidence type="ECO:0000313" key="11">
    <source>
        <dbReference type="Proteomes" id="UP000030185"/>
    </source>
</evidence>